<dbReference type="Proteomes" id="UP001159363">
    <property type="component" value="Chromosome 2"/>
</dbReference>
<keyword evidence="3" id="KW-1185">Reference proteome</keyword>
<gene>
    <name evidence="2" type="ORF">PR048_005925</name>
</gene>
<protein>
    <submittedName>
        <fullName evidence="2">Uncharacterized protein</fullName>
    </submittedName>
</protein>
<comment type="caution">
    <text evidence="2">The sequence shown here is derived from an EMBL/GenBank/DDBJ whole genome shotgun (WGS) entry which is preliminary data.</text>
</comment>
<accession>A0ABQ9IAL4</accession>
<dbReference type="EMBL" id="JARBHB010000002">
    <property type="protein sequence ID" value="KAJ8893334.1"/>
    <property type="molecule type" value="Genomic_DNA"/>
</dbReference>
<feature type="region of interest" description="Disordered" evidence="1">
    <location>
        <begin position="101"/>
        <end position="156"/>
    </location>
</feature>
<proteinExistence type="predicted"/>
<sequence>MSGQNVDCELPRNLLMQRKTPRLSTGKSLAELLDGRRLRTVFDNMHPNRQACKLQQKPPFRKFHPEQRKPAIVLTTEGQLCYKILQENGVVAMRHVNQLRDRGNDDGKLDPPPHRLLPPLPPATHTGNACLLAMEEGTGREDKDQSPFSWVPGGKQ</sequence>
<evidence type="ECO:0000256" key="1">
    <source>
        <dbReference type="SAM" id="MobiDB-lite"/>
    </source>
</evidence>
<evidence type="ECO:0000313" key="3">
    <source>
        <dbReference type="Proteomes" id="UP001159363"/>
    </source>
</evidence>
<name>A0ABQ9IAL4_9NEOP</name>
<organism evidence="2 3">
    <name type="scientific">Dryococelus australis</name>
    <dbReference type="NCBI Taxonomy" id="614101"/>
    <lineage>
        <taxon>Eukaryota</taxon>
        <taxon>Metazoa</taxon>
        <taxon>Ecdysozoa</taxon>
        <taxon>Arthropoda</taxon>
        <taxon>Hexapoda</taxon>
        <taxon>Insecta</taxon>
        <taxon>Pterygota</taxon>
        <taxon>Neoptera</taxon>
        <taxon>Polyneoptera</taxon>
        <taxon>Phasmatodea</taxon>
        <taxon>Verophasmatodea</taxon>
        <taxon>Anareolatae</taxon>
        <taxon>Phasmatidae</taxon>
        <taxon>Eurycanthinae</taxon>
        <taxon>Dryococelus</taxon>
    </lineage>
</organism>
<feature type="compositionally biased region" description="Basic and acidic residues" evidence="1">
    <location>
        <begin position="101"/>
        <end position="113"/>
    </location>
</feature>
<reference evidence="2 3" key="1">
    <citation type="submission" date="2023-02" db="EMBL/GenBank/DDBJ databases">
        <title>LHISI_Scaffold_Assembly.</title>
        <authorList>
            <person name="Stuart O.P."/>
            <person name="Cleave R."/>
            <person name="Magrath M.J.L."/>
            <person name="Mikheyev A.S."/>
        </authorList>
    </citation>
    <scope>NUCLEOTIDE SEQUENCE [LARGE SCALE GENOMIC DNA]</scope>
    <source>
        <strain evidence="2">Daus_M_001</strain>
        <tissue evidence="2">Leg muscle</tissue>
    </source>
</reference>
<evidence type="ECO:0000313" key="2">
    <source>
        <dbReference type="EMBL" id="KAJ8893334.1"/>
    </source>
</evidence>